<evidence type="ECO:0000313" key="3">
    <source>
        <dbReference type="EMBL" id="KAF4500548.1"/>
    </source>
</evidence>
<dbReference type="Proteomes" id="UP000737391">
    <property type="component" value="Unassembled WGS sequence"/>
</dbReference>
<dbReference type="AlphaFoldDB" id="A0A9P5BFD6"/>
<dbReference type="EMBL" id="LUFC02000186">
    <property type="protein sequence ID" value="KAF4500548.1"/>
    <property type="molecule type" value="Genomic_DNA"/>
</dbReference>
<gene>
    <name evidence="3" type="ORF">FAGAP_3242</name>
</gene>
<proteinExistence type="predicted"/>
<evidence type="ECO:0000313" key="4">
    <source>
        <dbReference type="Proteomes" id="UP000737391"/>
    </source>
</evidence>
<feature type="region of interest" description="Disordered" evidence="2">
    <location>
        <begin position="40"/>
        <end position="68"/>
    </location>
</feature>
<keyword evidence="4" id="KW-1185">Reference proteome</keyword>
<organism evidence="3 4">
    <name type="scientific">Fusarium agapanthi</name>
    <dbReference type="NCBI Taxonomy" id="1803897"/>
    <lineage>
        <taxon>Eukaryota</taxon>
        <taxon>Fungi</taxon>
        <taxon>Dikarya</taxon>
        <taxon>Ascomycota</taxon>
        <taxon>Pezizomycotina</taxon>
        <taxon>Sordariomycetes</taxon>
        <taxon>Hypocreomycetidae</taxon>
        <taxon>Hypocreales</taxon>
        <taxon>Nectriaceae</taxon>
        <taxon>Fusarium</taxon>
        <taxon>Fusarium fujikuroi species complex</taxon>
    </lineage>
</organism>
<evidence type="ECO:0000256" key="2">
    <source>
        <dbReference type="SAM" id="MobiDB-lite"/>
    </source>
</evidence>
<feature type="coiled-coil region" evidence="1">
    <location>
        <begin position="314"/>
        <end position="341"/>
    </location>
</feature>
<comment type="caution">
    <text evidence="3">The sequence shown here is derived from an EMBL/GenBank/DDBJ whole genome shotgun (WGS) entry which is preliminary data.</text>
</comment>
<protein>
    <submittedName>
        <fullName evidence="3">Uncharacterized protein</fullName>
    </submittedName>
</protein>
<evidence type="ECO:0000256" key="1">
    <source>
        <dbReference type="SAM" id="Coils"/>
    </source>
</evidence>
<sequence length="396" mass="43811">MHTFMGQNFSSNKLTLLHPGLTSYSHLLFTNLATAMSPRSESVTEDATDHVETPPSKKARAKKPGIPKDDTKAIRERQEAAIAQILPDTKNHPVLYRGVVQQIQRNNLRNGWVKTQLNGTFQHWNKVSPLTARPELEWLLAALAVHASFEPLTLKFMDEIKKRGLKEWAEKQLEKKDPLSSSPVPAEPKTPQQAPQIKTEPGIDPRRLQTTPGGARPGQGNSTVLPSIETGIGGALKRTAPVHPAQPANKRASVFTNQALFPAGGSSYAGPPVAPQRIVLRDTGTQTEDNISLGNVVEPILKATEAMTGSKEKLDQHTLALQEHNRVLEEHNRLLSQLLARVPGAQVRPVDSMSHHQFQPQAQEMVPLQQVNHQPRTYFYHPGRESGNSGQIFRFD</sequence>
<feature type="region of interest" description="Disordered" evidence="2">
    <location>
        <begin position="171"/>
        <end position="224"/>
    </location>
</feature>
<reference evidence="3" key="1">
    <citation type="submission" date="2020-01" db="EMBL/GenBank/DDBJ databases">
        <title>Identification and distribution of gene clusters putatively required for synthesis of sphingolipid metabolism inhibitors in phylogenetically diverse species of the filamentous fungus Fusarium.</title>
        <authorList>
            <person name="Kim H.-S."/>
            <person name="Busman M."/>
            <person name="Brown D.W."/>
            <person name="Divon H."/>
            <person name="Uhlig S."/>
            <person name="Proctor R.H."/>
        </authorList>
    </citation>
    <scope>NUCLEOTIDE SEQUENCE</scope>
    <source>
        <strain evidence="3">NRRL 31653</strain>
    </source>
</reference>
<dbReference type="OrthoDB" id="5081908at2759"/>
<name>A0A9P5BFD6_9HYPO</name>
<accession>A0A9P5BFD6</accession>
<keyword evidence="1" id="KW-0175">Coiled coil</keyword>